<feature type="compositionally biased region" description="Polar residues" evidence="1">
    <location>
        <begin position="316"/>
        <end position="336"/>
    </location>
</feature>
<feature type="region of interest" description="Disordered" evidence="1">
    <location>
        <begin position="25"/>
        <end position="136"/>
    </location>
</feature>
<feature type="compositionally biased region" description="Polar residues" evidence="1">
    <location>
        <begin position="597"/>
        <end position="606"/>
    </location>
</feature>
<feature type="compositionally biased region" description="Low complexity" evidence="1">
    <location>
        <begin position="616"/>
        <end position="638"/>
    </location>
</feature>
<evidence type="ECO:0000313" key="2">
    <source>
        <dbReference type="EMBL" id="MPA74282.1"/>
    </source>
</evidence>
<accession>A0A5B7BZ72</accession>
<reference evidence="2" key="1">
    <citation type="submission" date="2019-08" db="EMBL/GenBank/DDBJ databases">
        <title>Reference gene set and small RNA set construction with multiple tissues from Davidia involucrata Baill.</title>
        <authorList>
            <person name="Yang H."/>
            <person name="Zhou C."/>
            <person name="Li G."/>
            <person name="Wang J."/>
            <person name="Gao P."/>
            <person name="Wang M."/>
            <person name="Wang R."/>
            <person name="Zhao Y."/>
        </authorList>
    </citation>
    <scope>NUCLEOTIDE SEQUENCE</scope>
    <source>
        <tissue evidence="2">Mixed with DoveR01_LX</tissue>
    </source>
</reference>
<evidence type="ECO:0000256" key="1">
    <source>
        <dbReference type="SAM" id="MobiDB-lite"/>
    </source>
</evidence>
<dbReference type="EMBL" id="GHES01043723">
    <property type="protein sequence ID" value="MPA74282.1"/>
    <property type="molecule type" value="Transcribed_RNA"/>
</dbReference>
<feature type="compositionally biased region" description="Basic and acidic residues" evidence="1">
    <location>
        <begin position="103"/>
        <end position="113"/>
    </location>
</feature>
<feature type="region of interest" description="Disordered" evidence="1">
    <location>
        <begin position="574"/>
        <end position="658"/>
    </location>
</feature>
<feature type="compositionally biased region" description="Polar residues" evidence="1">
    <location>
        <begin position="114"/>
        <end position="125"/>
    </location>
</feature>
<dbReference type="PANTHER" id="PTHR33671:SF2">
    <property type="entry name" value="N-METHYLTRANSFERASE, PUTATIVE (DUF688)-RELATED"/>
    <property type="match status" value="1"/>
</dbReference>
<dbReference type="AlphaFoldDB" id="A0A5B7BZ72"/>
<gene>
    <name evidence="2" type="ORF">Din_043723</name>
</gene>
<sequence length="686" mass="76433">MLLKNLMDDKQLNFNQPLLSVRRFSSTAASGKDDKKKTDSSLPVIPPLPFYKSELKSGPVRNPGVVPFLWEQTPGRPKDEGKQKTQARPPIAPKFPPGRILKVKQEAPDKVSEDTSGTSFQAGKVSSSSHSISSIDENVTKVECSKNAMEERESSDSEVGDEVYLDALDTLSRTESFFLNCSVSGLSGLDYPDVKPFGIFSADPQTRDFMMGRFLPAAKAMASETPQYAPWKQPVPREQPRQFEKVVGGDKKLPLYCHRPKILPNYAKDNRAEESDDEDESRNVSAKVCGLLPRSCLKNSFCLLNPVPGMSVRTRVPTSPASRMQARSSPAGSCSRTENEHTRVAIYEQRSIGGPQTAELHEDRSMMKNESNQITYPSNSQKLEGSSLYKRLQGSGLSPYQNDLPQSPFHEEKRYFGIPEEAKNAGINGFSSHKKGPCSFRDLLVDQSTEWEIGSASPMVEKTLYIDSVHKMESPNSNSRSSYVKGLSNSRENDWEIVAKIRGMEETPSVDYSLKDIENSNIMDEEVILQPKSLKPANSSLLSFSDKSDQEMGMEILKGSGQDQVLHQECITSTNSKLPDNGNLDFKDQQPPEVENVENSHGSYSQFPLPPPLPKSPSESWLWRTLPSMSSRNPSSRSYLGTQSNPRNHAAKTASVDPRWETIVKTTKVQHQHLRFPEELMSISET</sequence>
<name>A0A5B7BZ72_DAVIN</name>
<feature type="region of interest" description="Disordered" evidence="1">
    <location>
        <begin position="314"/>
        <end position="340"/>
    </location>
</feature>
<dbReference type="InterPro" id="IPR007789">
    <property type="entry name" value="DUF688"/>
</dbReference>
<proteinExistence type="predicted"/>
<evidence type="ECO:0008006" key="3">
    <source>
        <dbReference type="Google" id="ProtNLM"/>
    </source>
</evidence>
<protein>
    <recommendedName>
        <fullName evidence="3">DUF688 domain-containing protein</fullName>
    </recommendedName>
</protein>
<feature type="compositionally biased region" description="Low complexity" evidence="1">
    <location>
        <begin position="126"/>
        <end position="135"/>
    </location>
</feature>
<dbReference type="PANTHER" id="PTHR33671">
    <property type="entry name" value="N-METHYLTRANSFERASE, PUTATIVE (DUF688)-RELATED"/>
    <property type="match status" value="1"/>
</dbReference>
<organism evidence="2">
    <name type="scientific">Davidia involucrata</name>
    <name type="common">Dove tree</name>
    <dbReference type="NCBI Taxonomy" id="16924"/>
    <lineage>
        <taxon>Eukaryota</taxon>
        <taxon>Viridiplantae</taxon>
        <taxon>Streptophyta</taxon>
        <taxon>Embryophyta</taxon>
        <taxon>Tracheophyta</taxon>
        <taxon>Spermatophyta</taxon>
        <taxon>Magnoliopsida</taxon>
        <taxon>eudicotyledons</taxon>
        <taxon>Gunneridae</taxon>
        <taxon>Pentapetalae</taxon>
        <taxon>asterids</taxon>
        <taxon>Cornales</taxon>
        <taxon>Nyssaceae</taxon>
        <taxon>Davidia</taxon>
    </lineage>
</organism>
<dbReference type="Pfam" id="PF05097">
    <property type="entry name" value="DUF688"/>
    <property type="match status" value="1"/>
</dbReference>